<keyword evidence="1" id="KW-1015">Disulfide bond</keyword>
<keyword evidence="4" id="KW-1185">Reference proteome</keyword>
<organism evidence="4 5">
    <name type="scientific">Saccoglossus kowalevskii</name>
    <name type="common">Acorn worm</name>
    <dbReference type="NCBI Taxonomy" id="10224"/>
    <lineage>
        <taxon>Eukaryota</taxon>
        <taxon>Metazoa</taxon>
        <taxon>Hemichordata</taxon>
        <taxon>Enteropneusta</taxon>
        <taxon>Harrimaniidae</taxon>
        <taxon>Saccoglossus</taxon>
    </lineage>
</organism>
<name>A0ABM0H1E1_SACKO</name>
<dbReference type="SMART" id="SM00034">
    <property type="entry name" value="CLECT"/>
    <property type="match status" value="1"/>
</dbReference>
<dbReference type="InterPro" id="IPR016187">
    <property type="entry name" value="CTDL_fold"/>
</dbReference>
<dbReference type="RefSeq" id="XP_002742048.2">
    <property type="nucleotide sequence ID" value="XM_002742002.2"/>
</dbReference>
<feature type="chain" id="PRO_5046058229" evidence="2">
    <location>
        <begin position="25"/>
        <end position="205"/>
    </location>
</feature>
<dbReference type="PROSITE" id="PS00615">
    <property type="entry name" value="C_TYPE_LECTIN_1"/>
    <property type="match status" value="1"/>
</dbReference>
<gene>
    <name evidence="5" type="primary">LOC100367339</name>
</gene>
<evidence type="ECO:0000256" key="1">
    <source>
        <dbReference type="ARBA" id="ARBA00023157"/>
    </source>
</evidence>
<dbReference type="SUPFAM" id="SSF56436">
    <property type="entry name" value="C-type lectin-like"/>
    <property type="match status" value="1"/>
</dbReference>
<feature type="domain" description="C-type lectin" evidence="3">
    <location>
        <begin position="73"/>
        <end position="200"/>
    </location>
</feature>
<keyword evidence="2" id="KW-0732">Signal</keyword>
<sequence length="205" mass="23427">MRTHVVKILLCWICVVLTYHTVHGGSISTCWPVSNCDHGTMDGATCVCDAGWSGLCCDEQPIECQNNENSICFDCIRYQVFTKQSETGRLSWTAARSKCEELGGNLAMPHTQSINKDVRQFIFNNDLDDEVRNGLWIGLHRNGEGNFEWVNPSINVDFTHWAGNQPNNHRNEQHCVQLWKRRSMKWDDAKCGVKKSYICEFSYCA</sequence>
<feature type="signal peptide" evidence="2">
    <location>
        <begin position="1"/>
        <end position="24"/>
    </location>
</feature>
<dbReference type="Proteomes" id="UP000694865">
    <property type="component" value="Unplaced"/>
</dbReference>
<evidence type="ECO:0000313" key="5">
    <source>
        <dbReference type="RefSeq" id="XP_002742048.2"/>
    </source>
</evidence>
<dbReference type="Gene3D" id="3.10.100.10">
    <property type="entry name" value="Mannose-Binding Protein A, subunit A"/>
    <property type="match status" value="1"/>
</dbReference>
<dbReference type="InterPro" id="IPR050111">
    <property type="entry name" value="C-type_lectin/snaclec_domain"/>
</dbReference>
<dbReference type="Pfam" id="PF00059">
    <property type="entry name" value="Lectin_C"/>
    <property type="match status" value="1"/>
</dbReference>
<dbReference type="InterPro" id="IPR001304">
    <property type="entry name" value="C-type_lectin-like"/>
</dbReference>
<dbReference type="InterPro" id="IPR018378">
    <property type="entry name" value="C-type_lectin_CS"/>
</dbReference>
<dbReference type="PANTHER" id="PTHR22803">
    <property type="entry name" value="MANNOSE, PHOSPHOLIPASE, LECTIN RECEPTOR RELATED"/>
    <property type="match status" value="1"/>
</dbReference>
<reference evidence="5" key="1">
    <citation type="submission" date="2025-08" db="UniProtKB">
        <authorList>
            <consortium name="RefSeq"/>
        </authorList>
    </citation>
    <scope>IDENTIFICATION</scope>
    <source>
        <tissue evidence="5">Testes</tissue>
    </source>
</reference>
<protein>
    <submittedName>
        <fullName evidence="5">C-type lectin domain family 18 member A-like</fullName>
    </submittedName>
</protein>
<dbReference type="CDD" id="cd00037">
    <property type="entry name" value="CLECT"/>
    <property type="match status" value="1"/>
</dbReference>
<dbReference type="GeneID" id="100367339"/>
<accession>A0ABM0H1E1</accession>
<dbReference type="InterPro" id="IPR016186">
    <property type="entry name" value="C-type_lectin-like/link_sf"/>
</dbReference>
<evidence type="ECO:0000256" key="2">
    <source>
        <dbReference type="SAM" id="SignalP"/>
    </source>
</evidence>
<dbReference type="PROSITE" id="PS50041">
    <property type="entry name" value="C_TYPE_LECTIN_2"/>
    <property type="match status" value="1"/>
</dbReference>
<evidence type="ECO:0000259" key="3">
    <source>
        <dbReference type="PROSITE" id="PS50041"/>
    </source>
</evidence>
<proteinExistence type="predicted"/>
<evidence type="ECO:0000313" key="4">
    <source>
        <dbReference type="Proteomes" id="UP000694865"/>
    </source>
</evidence>